<accession>A0A1Q8WKV7</accession>
<sequence>MVDESTDSDQTGSHAHAVPEPDRASPQRSPNRLFRGCLVLIVAVIVSMAGIWMLFVRIDASLHPQAGPADRAYARQVAQEAADHLGHSPLVTSAPSASSEAATPSDISAHVSISLKDGTSVQEAADLLASTHEAALHTKDGTRKITLTVSMSWTLSGTSIAADFDASRATTDIISTTTRDLTPVGEARTVRQGGSSLLGIDYGEVGSPPASLASPSGSRTWKSFTMAGWQVTSTSNETRQFATPPMEQVIAAATQTSATGSITFEADPGSMSVTGLATDDGGLAPEAAAPVVHALSDCHAAGLTELSLNTTTGHDGPWRTLVCQGRTWTPKNDGVKGQQEAAILNKAAEL</sequence>
<name>A0A1Q8WKV7_9ACTO</name>
<gene>
    <name evidence="3" type="ORF">BKH20_10605</name>
</gene>
<dbReference type="Proteomes" id="UP000185963">
    <property type="component" value="Unassembled WGS sequence"/>
</dbReference>
<feature type="region of interest" description="Disordered" evidence="1">
    <location>
        <begin position="1"/>
        <end position="29"/>
    </location>
</feature>
<keyword evidence="2" id="KW-1133">Transmembrane helix</keyword>
<organism evidence="3 4">
    <name type="scientific">Actinomyces oris</name>
    <dbReference type="NCBI Taxonomy" id="544580"/>
    <lineage>
        <taxon>Bacteria</taxon>
        <taxon>Bacillati</taxon>
        <taxon>Actinomycetota</taxon>
        <taxon>Actinomycetes</taxon>
        <taxon>Actinomycetales</taxon>
        <taxon>Actinomycetaceae</taxon>
        <taxon>Actinomyces</taxon>
    </lineage>
</organism>
<protein>
    <submittedName>
        <fullName evidence="3">Uncharacterized protein</fullName>
    </submittedName>
</protein>
<keyword evidence="2" id="KW-0472">Membrane</keyword>
<reference evidence="3 4" key="1">
    <citation type="submission" date="2016-12" db="EMBL/GenBank/DDBJ databases">
        <title>Genomic comparison of strains in the 'Actinomyces naeslundii' group.</title>
        <authorList>
            <person name="Mughal S.R."/>
            <person name="Do T."/>
            <person name="Gilbert S.C."/>
            <person name="Witherden E.A."/>
            <person name="Didelot X."/>
            <person name="Beighton D."/>
        </authorList>
    </citation>
    <scope>NUCLEOTIDE SEQUENCE [LARGE SCALE GENOMIC DNA]</scope>
    <source>
        <strain evidence="3 4">WE8B-23</strain>
    </source>
</reference>
<dbReference type="AlphaFoldDB" id="A0A1Q8WKV7"/>
<evidence type="ECO:0000256" key="2">
    <source>
        <dbReference type="SAM" id="Phobius"/>
    </source>
</evidence>
<dbReference type="EMBL" id="MSKS01000039">
    <property type="protein sequence ID" value="OLO67400.1"/>
    <property type="molecule type" value="Genomic_DNA"/>
</dbReference>
<feature type="transmembrane region" description="Helical" evidence="2">
    <location>
        <begin position="33"/>
        <end position="55"/>
    </location>
</feature>
<keyword evidence="2" id="KW-0812">Transmembrane</keyword>
<evidence type="ECO:0000256" key="1">
    <source>
        <dbReference type="SAM" id="MobiDB-lite"/>
    </source>
</evidence>
<proteinExistence type="predicted"/>
<evidence type="ECO:0000313" key="4">
    <source>
        <dbReference type="Proteomes" id="UP000185963"/>
    </source>
</evidence>
<evidence type="ECO:0000313" key="3">
    <source>
        <dbReference type="EMBL" id="OLO67400.1"/>
    </source>
</evidence>
<comment type="caution">
    <text evidence="3">The sequence shown here is derived from an EMBL/GenBank/DDBJ whole genome shotgun (WGS) entry which is preliminary data.</text>
</comment>